<evidence type="ECO:0000313" key="3">
    <source>
        <dbReference type="Proteomes" id="UP001152523"/>
    </source>
</evidence>
<proteinExistence type="predicted"/>
<reference evidence="2" key="1">
    <citation type="submission" date="2022-07" db="EMBL/GenBank/DDBJ databases">
        <authorList>
            <person name="Macas J."/>
            <person name="Novak P."/>
            <person name="Neumann P."/>
        </authorList>
    </citation>
    <scope>NUCLEOTIDE SEQUENCE</scope>
</reference>
<dbReference type="EMBL" id="CAMAPF010000027">
    <property type="protein sequence ID" value="CAH9074799.1"/>
    <property type="molecule type" value="Genomic_DNA"/>
</dbReference>
<evidence type="ECO:0000313" key="2">
    <source>
        <dbReference type="EMBL" id="CAH9074799.1"/>
    </source>
</evidence>
<name>A0AAV0CDF3_9ASTE</name>
<evidence type="ECO:0000259" key="1">
    <source>
        <dbReference type="Pfam" id="PF25042"/>
    </source>
</evidence>
<organism evidence="2 3">
    <name type="scientific">Cuscuta epithymum</name>
    <dbReference type="NCBI Taxonomy" id="186058"/>
    <lineage>
        <taxon>Eukaryota</taxon>
        <taxon>Viridiplantae</taxon>
        <taxon>Streptophyta</taxon>
        <taxon>Embryophyta</taxon>
        <taxon>Tracheophyta</taxon>
        <taxon>Spermatophyta</taxon>
        <taxon>Magnoliopsida</taxon>
        <taxon>eudicotyledons</taxon>
        <taxon>Gunneridae</taxon>
        <taxon>Pentapetalae</taxon>
        <taxon>asterids</taxon>
        <taxon>lamiids</taxon>
        <taxon>Solanales</taxon>
        <taxon>Convolvulaceae</taxon>
        <taxon>Cuscuteae</taxon>
        <taxon>Cuscuta</taxon>
        <taxon>Cuscuta subgen. Cuscuta</taxon>
    </lineage>
</organism>
<dbReference type="PANTHER" id="PTHR35096:SF8">
    <property type="entry name" value="OS03G0308600 PROTEIN"/>
    <property type="match status" value="1"/>
</dbReference>
<sequence length="168" mass="18802">MAESGIGRRARGKLTVDEYLNFIDTNRQLDLTAPQLREIIDMHGFKAMRSASKVRTHAHLPSINSCSVLEAVASMELIQLGRSTLQQEMRGNWNHAAAADMKSVKQDLAALKWEECCVTSLHTTTFSDSHPIPNSNSKKNHRLVTLSRGAPKKRMRCLNNIHTPLNLT</sequence>
<accession>A0AAV0CDF3</accession>
<dbReference type="Proteomes" id="UP001152523">
    <property type="component" value="Unassembled WGS sequence"/>
</dbReference>
<keyword evidence="3" id="KW-1185">Reference proteome</keyword>
<gene>
    <name evidence="2" type="ORF">CEPIT_LOCUS5162</name>
</gene>
<protein>
    <recommendedName>
        <fullName evidence="1">DUF7787 domain-containing protein</fullName>
    </recommendedName>
</protein>
<feature type="domain" description="DUF7787" evidence="1">
    <location>
        <begin position="11"/>
        <end position="55"/>
    </location>
</feature>
<dbReference type="Pfam" id="PF25042">
    <property type="entry name" value="DUF7787"/>
    <property type="match status" value="1"/>
</dbReference>
<dbReference type="AlphaFoldDB" id="A0AAV0CDF3"/>
<dbReference type="InterPro" id="IPR056689">
    <property type="entry name" value="DUF7787"/>
</dbReference>
<comment type="caution">
    <text evidence="2">The sequence shown here is derived from an EMBL/GenBank/DDBJ whole genome shotgun (WGS) entry which is preliminary data.</text>
</comment>
<dbReference type="PANTHER" id="PTHR35096">
    <property type="entry name" value="BNAA08G28570D PROTEIN"/>
    <property type="match status" value="1"/>
</dbReference>